<proteinExistence type="predicted"/>
<keyword evidence="3" id="KW-1185">Reference proteome</keyword>
<feature type="domain" description="DUF397" evidence="1">
    <location>
        <begin position="4"/>
        <end position="23"/>
    </location>
</feature>
<evidence type="ECO:0000313" key="3">
    <source>
        <dbReference type="Proteomes" id="UP001220022"/>
    </source>
</evidence>
<reference evidence="2 3" key="1">
    <citation type="submission" date="2023-03" db="EMBL/GenBank/DDBJ databases">
        <title>Draft genome sequence of type strain Streptomyces ferralitis JCM 14344.</title>
        <authorList>
            <person name="Klaysubun C."/>
            <person name="Duangmal K."/>
        </authorList>
    </citation>
    <scope>NUCLEOTIDE SEQUENCE [LARGE SCALE GENOMIC DNA]</scope>
    <source>
        <strain evidence="2 3">JCM 14344</strain>
    </source>
</reference>
<dbReference type="RefSeq" id="WP_275816370.1">
    <property type="nucleotide sequence ID" value="NZ_BAAANM010000002.1"/>
</dbReference>
<dbReference type="EMBL" id="JARHTQ010000012">
    <property type="protein sequence ID" value="MDF2257903.1"/>
    <property type="molecule type" value="Genomic_DNA"/>
</dbReference>
<name>A0ABT5Z240_9ACTN</name>
<comment type="caution">
    <text evidence="2">The sequence shown here is derived from an EMBL/GenBank/DDBJ whole genome shotgun (WGS) entry which is preliminary data.</text>
</comment>
<evidence type="ECO:0000259" key="1">
    <source>
        <dbReference type="Pfam" id="PF04149"/>
    </source>
</evidence>
<organism evidence="2 3">
    <name type="scientific">Streptantibioticus ferralitis</name>
    <dbReference type="NCBI Taxonomy" id="236510"/>
    <lineage>
        <taxon>Bacteria</taxon>
        <taxon>Bacillati</taxon>
        <taxon>Actinomycetota</taxon>
        <taxon>Actinomycetes</taxon>
        <taxon>Kitasatosporales</taxon>
        <taxon>Streptomycetaceae</taxon>
        <taxon>Streptantibioticus</taxon>
    </lineage>
</organism>
<dbReference type="InterPro" id="IPR007278">
    <property type="entry name" value="DUF397"/>
</dbReference>
<protein>
    <submittedName>
        <fullName evidence="2">DUF397 domain-containing protein</fullName>
    </submittedName>
</protein>
<sequence length="84" mass="8905">MNELVWFKSSYSGGGGGQCVEVAYNWRKSTHSGGGGQDCVEVAAHPTAVHVRDSKDKTGPVLDFTPEQWSAFVEFAAAQGTGTL</sequence>
<accession>A0ABT5Z240</accession>
<dbReference type="Proteomes" id="UP001220022">
    <property type="component" value="Unassembled WGS sequence"/>
</dbReference>
<feature type="domain" description="DUF397" evidence="1">
    <location>
        <begin position="25"/>
        <end position="75"/>
    </location>
</feature>
<dbReference type="Pfam" id="PF04149">
    <property type="entry name" value="DUF397"/>
    <property type="match status" value="2"/>
</dbReference>
<gene>
    <name evidence="2" type="ORF">P2L57_19940</name>
</gene>
<evidence type="ECO:0000313" key="2">
    <source>
        <dbReference type="EMBL" id="MDF2257903.1"/>
    </source>
</evidence>